<evidence type="ECO:0000313" key="2">
    <source>
        <dbReference type="Proteomes" id="UP000233375"/>
    </source>
</evidence>
<dbReference type="Pfam" id="PF04445">
    <property type="entry name" value="SAM_MT"/>
    <property type="match status" value="1"/>
</dbReference>
<gene>
    <name evidence="1" type="ORF">CWS01_08210</name>
</gene>
<dbReference type="RefSeq" id="WP_101176708.1">
    <property type="nucleotide sequence ID" value="NZ_PISE01000016.1"/>
</dbReference>
<keyword evidence="2" id="KW-1185">Reference proteome</keyword>
<dbReference type="GO" id="GO:0008990">
    <property type="term" value="F:rRNA (guanine-N2-)-methyltransferase activity"/>
    <property type="evidence" value="ECO:0007669"/>
    <property type="project" value="InterPro"/>
</dbReference>
<accession>A0A2N0Z3G4</accession>
<dbReference type="Gene3D" id="3.40.50.150">
    <property type="entry name" value="Vaccinia Virus protein VP39"/>
    <property type="match status" value="1"/>
</dbReference>
<evidence type="ECO:0000313" key="1">
    <source>
        <dbReference type="EMBL" id="PKG24045.1"/>
    </source>
</evidence>
<comment type="caution">
    <text evidence="1">The sequence shown here is derived from an EMBL/GenBank/DDBJ whole genome shotgun (WGS) entry which is preliminary data.</text>
</comment>
<dbReference type="EMBL" id="PISE01000016">
    <property type="protein sequence ID" value="PKG24045.1"/>
    <property type="molecule type" value="Genomic_DNA"/>
</dbReference>
<evidence type="ECO:0008006" key="3">
    <source>
        <dbReference type="Google" id="ProtNLM"/>
    </source>
</evidence>
<dbReference type="PANTHER" id="PTHR36112:SF1">
    <property type="entry name" value="RIBOSOMAL RNA SMALL SUBUNIT METHYLTRANSFERASE J"/>
    <property type="match status" value="1"/>
</dbReference>
<protein>
    <recommendedName>
        <fullName evidence="3">SAM-dependent methyltransferase</fullName>
    </recommendedName>
</protein>
<dbReference type="InterPro" id="IPR007536">
    <property type="entry name" value="16SrRNA_methylTrfase_J"/>
</dbReference>
<dbReference type="OrthoDB" id="1653798at2"/>
<organism evidence="1 2">
    <name type="scientific">Niallia nealsonii</name>
    <dbReference type="NCBI Taxonomy" id="115979"/>
    <lineage>
        <taxon>Bacteria</taxon>
        <taxon>Bacillati</taxon>
        <taxon>Bacillota</taxon>
        <taxon>Bacilli</taxon>
        <taxon>Bacillales</taxon>
        <taxon>Bacillaceae</taxon>
        <taxon>Niallia</taxon>
    </lineage>
</organism>
<name>A0A2N0Z3G4_9BACI</name>
<dbReference type="PANTHER" id="PTHR36112">
    <property type="entry name" value="RIBOSOMAL RNA SMALL SUBUNIT METHYLTRANSFERASE J"/>
    <property type="match status" value="1"/>
</dbReference>
<dbReference type="SUPFAM" id="SSF53335">
    <property type="entry name" value="S-adenosyl-L-methionine-dependent methyltransferases"/>
    <property type="match status" value="1"/>
</dbReference>
<proteinExistence type="predicted"/>
<dbReference type="Proteomes" id="UP000233375">
    <property type="component" value="Unassembled WGS sequence"/>
</dbReference>
<reference evidence="1 2" key="1">
    <citation type="journal article" date="2003" name="Int. J. Syst. Evol. Microbiol.">
        <title>Bacillus nealsonii sp. nov., isolated from a spacecraft-assembly facility, whose spores are gamma-radiation resistant.</title>
        <authorList>
            <person name="Venkateswaran K."/>
            <person name="Kempf M."/>
            <person name="Chen F."/>
            <person name="Satomi M."/>
            <person name="Nicholson W."/>
            <person name="Kern R."/>
        </authorList>
    </citation>
    <scope>NUCLEOTIDE SEQUENCE [LARGE SCALE GENOMIC DNA]</scope>
    <source>
        <strain evidence="1 2">FO-92</strain>
    </source>
</reference>
<dbReference type="AlphaFoldDB" id="A0A2N0Z3G4"/>
<sequence>MIVTTAGRTDQKMTEEAVGISRNLQFPFIERKKKSISMLKREYETDILVIGKNRYELFMHTQSEPFFFHPNSAVFRIKRIQKGEYDPFIEATNLQAGSTFLDCTFGLGSDSIVASFVVGEQGKVEGCEASQMLAFLVRKGLEMWETDCSATNLAMQKVHIHHNDALAELKKRKDNSIDCVYFDPMFEEEILSSKGIGPLRSLAVYHDLTEELIKEALRIAKKRVVLKDHFRSKRFEKFGFSVIKRKSAAFHYGILIKEQVK</sequence>
<dbReference type="InterPro" id="IPR029063">
    <property type="entry name" value="SAM-dependent_MTases_sf"/>
</dbReference>